<gene>
    <name evidence="22" type="ORF">GGQ55_003683</name>
</gene>
<feature type="region of interest" description="Disordered" evidence="19">
    <location>
        <begin position="130"/>
        <end position="153"/>
    </location>
</feature>
<dbReference type="Pfam" id="PF12810">
    <property type="entry name" value="ALK_LTK_GRD"/>
    <property type="match status" value="1"/>
</dbReference>
<proteinExistence type="predicted"/>
<dbReference type="GO" id="GO:0000272">
    <property type="term" value="P:polysaccharide catabolic process"/>
    <property type="evidence" value="ECO:0007669"/>
    <property type="project" value="UniProtKB-KW"/>
</dbReference>
<evidence type="ECO:0000256" key="3">
    <source>
        <dbReference type="ARBA" id="ARBA00022475"/>
    </source>
</evidence>
<dbReference type="Proteomes" id="UP000541969">
    <property type="component" value="Unassembled WGS sequence"/>
</dbReference>
<dbReference type="GO" id="GO:0004714">
    <property type="term" value="F:transmembrane receptor protein tyrosine kinase activity"/>
    <property type="evidence" value="ECO:0007669"/>
    <property type="project" value="UniProtKB-EC"/>
</dbReference>
<evidence type="ECO:0000256" key="7">
    <source>
        <dbReference type="ARBA" id="ARBA00022737"/>
    </source>
</evidence>
<dbReference type="GO" id="GO:0005524">
    <property type="term" value="F:ATP binding"/>
    <property type="evidence" value="ECO:0007669"/>
    <property type="project" value="UniProtKB-KW"/>
</dbReference>
<evidence type="ECO:0000256" key="15">
    <source>
        <dbReference type="ARBA" id="ARBA00023170"/>
    </source>
</evidence>
<keyword evidence="5" id="KW-0812">Transmembrane</keyword>
<feature type="compositionally biased region" description="Gly residues" evidence="19">
    <location>
        <begin position="184"/>
        <end position="199"/>
    </location>
</feature>
<dbReference type="PANTHER" id="PTHR13817:SF73">
    <property type="entry name" value="FIBRONECTIN TYPE-III DOMAIN-CONTAINING PROTEIN"/>
    <property type="match status" value="1"/>
</dbReference>
<dbReference type="InterPro" id="IPR013783">
    <property type="entry name" value="Ig-like_fold"/>
</dbReference>
<keyword evidence="12" id="KW-0472">Membrane</keyword>
<evidence type="ECO:0000313" key="23">
    <source>
        <dbReference type="Proteomes" id="UP000541969"/>
    </source>
</evidence>
<dbReference type="PANTHER" id="PTHR13817">
    <property type="entry name" value="TITIN"/>
    <property type="match status" value="1"/>
</dbReference>
<keyword evidence="18" id="KW-0624">Polysaccharide degradation</keyword>
<evidence type="ECO:0000256" key="17">
    <source>
        <dbReference type="ARBA" id="ARBA00023295"/>
    </source>
</evidence>
<dbReference type="RefSeq" id="WP_179719234.1">
    <property type="nucleotide sequence ID" value="NZ_JACBZT010000001.1"/>
</dbReference>
<evidence type="ECO:0000256" key="5">
    <source>
        <dbReference type="ARBA" id="ARBA00022692"/>
    </source>
</evidence>
<keyword evidence="16" id="KW-0325">Glycoprotein</keyword>
<organism evidence="22 23">
    <name type="scientific">Petropleomorpha daqingensis</name>
    <dbReference type="NCBI Taxonomy" id="2026353"/>
    <lineage>
        <taxon>Bacteria</taxon>
        <taxon>Bacillati</taxon>
        <taxon>Actinomycetota</taxon>
        <taxon>Actinomycetes</taxon>
        <taxon>Geodermatophilales</taxon>
        <taxon>Geodermatophilaceae</taxon>
        <taxon>Petropleomorpha</taxon>
    </lineage>
</organism>
<evidence type="ECO:0000256" key="13">
    <source>
        <dbReference type="ARBA" id="ARBA00023137"/>
    </source>
</evidence>
<feature type="domain" description="Fibronectin type-III" evidence="21">
    <location>
        <begin position="618"/>
        <end position="713"/>
    </location>
</feature>
<feature type="region of interest" description="Disordered" evidence="19">
    <location>
        <begin position="597"/>
        <end position="630"/>
    </location>
</feature>
<evidence type="ECO:0000256" key="11">
    <source>
        <dbReference type="ARBA" id="ARBA00022989"/>
    </source>
</evidence>
<evidence type="ECO:0000256" key="9">
    <source>
        <dbReference type="ARBA" id="ARBA00022777"/>
    </source>
</evidence>
<keyword evidence="13" id="KW-0829">Tyrosine-protein kinase</keyword>
<comment type="caution">
    <text evidence="22">The sequence shown here is derived from an EMBL/GenBank/DDBJ whole genome shotgun (WGS) entry which is preliminary data.</text>
</comment>
<keyword evidence="17" id="KW-0378">Hydrolase</keyword>
<evidence type="ECO:0000259" key="21">
    <source>
        <dbReference type="PROSITE" id="PS50853"/>
    </source>
</evidence>
<name>A0A853CHH5_9ACTN</name>
<dbReference type="GO" id="GO:0016798">
    <property type="term" value="F:hydrolase activity, acting on glycosyl bonds"/>
    <property type="evidence" value="ECO:0007669"/>
    <property type="project" value="UniProtKB-KW"/>
</dbReference>
<keyword evidence="8" id="KW-0547">Nucleotide-binding</keyword>
<evidence type="ECO:0000256" key="12">
    <source>
        <dbReference type="ARBA" id="ARBA00023136"/>
    </source>
</evidence>
<dbReference type="CDD" id="cd00063">
    <property type="entry name" value="FN3"/>
    <property type="match status" value="1"/>
</dbReference>
<keyword evidence="18" id="KW-0119">Carbohydrate metabolism</keyword>
<sequence length="713" mass="68990">MNAQTRNLRGRTGRRIAPLAALVTGLGSAAIALAPAAQAETTTQFFSYTGGEQTFVVPDGVTSIHVLAVGGHGGEVEQSPPIRGGSGAVVEADADVAPGQTLYVNVGGNGVAAQPTTAVGLVPGGFNGGGAGSNSGGSGGGGASDVRTTSRMASESLESRVLVAGGGGGASSVGAGGSSSEIGQDGGSGAIVDGQGGHGATAAAGGAEGLGTGMVATAGALGTGGDGGYTPSGLYASGGGGGGGGGYHGGGGGGGGDPRAGGGGGGDPRAGGGGGGSSFVNPKVGQAFSFATDTSGTPRIVISYVVPVPPRATTTPASGVGQTGATLNGVVDPEGLPTTYDFEYWTDGTHPVSTDAGDAGSGTALRAVSSTITGLAPSTEYHYRLVATNGTGQSADGGEVTFTTAAAPTQAPPTVTTGSASGVGQTGATLNGVVNPNGAPTSYQFEYGTNPFGLGSVTDRPDLPSPTGQQFVSLPLSGLAPGTEYFYRLDAFADNGMITVGEVRSFTTAAAPVQSPPLVTTSAASSVSQTGGTLNGVVNPQGAGTTYHYDYGTGTGYGSSTPETGLSATTGQQFVTAPVSGLAPGTTYHYRLVATNTGGTTTGDDRTFTTAAAPKPPAPQASTSPATGVGTTEATLHGAVNPRGSTTVYFFQYGTTTSYGQSTSKASAGSGTTSKTVQSALSGLKRHTTYHFRVVAVSANGVTYGADRTFRTS</sequence>
<keyword evidence="4" id="KW-0808">Transferase</keyword>
<evidence type="ECO:0000256" key="1">
    <source>
        <dbReference type="ARBA" id="ARBA00004251"/>
    </source>
</evidence>
<reference evidence="22 23" key="1">
    <citation type="submission" date="2020-07" db="EMBL/GenBank/DDBJ databases">
        <title>Sequencing the genomes of 1000 actinobacteria strains.</title>
        <authorList>
            <person name="Klenk H.-P."/>
        </authorList>
    </citation>
    <scope>NUCLEOTIDE SEQUENCE [LARGE SCALE GENOMIC DNA]</scope>
    <source>
        <strain evidence="22 23">DSM 104001</strain>
    </source>
</reference>
<accession>A0A853CHH5</accession>
<evidence type="ECO:0000313" key="22">
    <source>
        <dbReference type="EMBL" id="NYJ07405.1"/>
    </source>
</evidence>
<evidence type="ECO:0000256" key="4">
    <source>
        <dbReference type="ARBA" id="ARBA00022679"/>
    </source>
</evidence>
<keyword evidence="9" id="KW-0418">Kinase</keyword>
<feature type="domain" description="Fibronectin type-III" evidence="21">
    <location>
        <begin position="309"/>
        <end position="407"/>
    </location>
</feature>
<feature type="signal peptide" evidence="20">
    <location>
        <begin position="1"/>
        <end position="39"/>
    </location>
</feature>
<comment type="subcellular location">
    <subcellularLocation>
        <location evidence="1">Cell membrane</location>
        <topology evidence="1">Single-pass type I membrane protein</topology>
    </subcellularLocation>
</comment>
<dbReference type="SUPFAM" id="SSF49265">
    <property type="entry name" value="Fibronectin type III"/>
    <property type="match status" value="2"/>
</dbReference>
<dbReference type="InterPro" id="IPR036116">
    <property type="entry name" value="FN3_sf"/>
</dbReference>
<feature type="compositionally biased region" description="Gly residues" evidence="19">
    <location>
        <begin position="165"/>
        <end position="177"/>
    </location>
</feature>
<evidence type="ECO:0000256" key="2">
    <source>
        <dbReference type="ARBA" id="ARBA00011902"/>
    </source>
</evidence>
<keyword evidence="10" id="KW-0067">ATP-binding</keyword>
<keyword evidence="17" id="KW-0326">Glycosidase</keyword>
<keyword evidence="14" id="KW-1015">Disulfide bond</keyword>
<evidence type="ECO:0000256" key="16">
    <source>
        <dbReference type="ARBA" id="ARBA00023180"/>
    </source>
</evidence>
<dbReference type="PROSITE" id="PS50853">
    <property type="entry name" value="FN3"/>
    <property type="match status" value="3"/>
</dbReference>
<evidence type="ECO:0000256" key="6">
    <source>
        <dbReference type="ARBA" id="ARBA00022729"/>
    </source>
</evidence>
<keyword evidence="11" id="KW-1133">Transmembrane helix</keyword>
<dbReference type="InterPro" id="IPR003961">
    <property type="entry name" value="FN3_dom"/>
</dbReference>
<evidence type="ECO:0000256" key="14">
    <source>
        <dbReference type="ARBA" id="ARBA00023157"/>
    </source>
</evidence>
<keyword evidence="23" id="KW-1185">Reference proteome</keyword>
<evidence type="ECO:0000256" key="10">
    <source>
        <dbReference type="ARBA" id="ARBA00022840"/>
    </source>
</evidence>
<dbReference type="GO" id="GO:0005886">
    <property type="term" value="C:plasma membrane"/>
    <property type="evidence" value="ECO:0007669"/>
    <property type="project" value="UniProtKB-SubCell"/>
</dbReference>
<dbReference type="AlphaFoldDB" id="A0A853CHH5"/>
<protein>
    <recommendedName>
        <fullName evidence="2">receptor protein-tyrosine kinase</fullName>
        <ecNumber evidence="2">2.7.10.1</ecNumber>
    </recommendedName>
</protein>
<dbReference type="InterPro" id="IPR050964">
    <property type="entry name" value="Striated_Muscle_Regulatory"/>
</dbReference>
<dbReference type="EC" id="2.7.10.1" evidence="2"/>
<dbReference type="EMBL" id="JACBZT010000001">
    <property type="protein sequence ID" value="NYJ07405.1"/>
    <property type="molecule type" value="Genomic_DNA"/>
</dbReference>
<keyword evidence="6 20" id="KW-0732">Signal</keyword>
<feature type="chain" id="PRO_5032825905" description="receptor protein-tyrosine kinase" evidence="20">
    <location>
        <begin position="40"/>
        <end position="713"/>
    </location>
</feature>
<keyword evidence="3" id="KW-1003">Cell membrane</keyword>
<feature type="compositionally biased region" description="Gly residues" evidence="19">
    <location>
        <begin position="130"/>
        <end position="143"/>
    </location>
</feature>
<evidence type="ECO:0000256" key="20">
    <source>
        <dbReference type="SAM" id="SignalP"/>
    </source>
</evidence>
<feature type="region of interest" description="Disordered" evidence="19">
    <location>
        <begin position="250"/>
        <end position="277"/>
    </location>
</feature>
<feature type="domain" description="Fibronectin type-III" evidence="21">
    <location>
        <begin position="412"/>
        <end position="511"/>
    </location>
</feature>
<feature type="region of interest" description="Disordered" evidence="19">
    <location>
        <begin position="165"/>
        <end position="203"/>
    </location>
</feature>
<dbReference type="SMART" id="SM00060">
    <property type="entry name" value="FN3"/>
    <property type="match status" value="3"/>
</dbReference>
<dbReference type="Gene3D" id="2.60.40.10">
    <property type="entry name" value="Immunoglobulins"/>
    <property type="match status" value="2"/>
</dbReference>
<evidence type="ECO:0000256" key="19">
    <source>
        <dbReference type="SAM" id="MobiDB-lite"/>
    </source>
</evidence>
<evidence type="ECO:0000256" key="8">
    <source>
        <dbReference type="ARBA" id="ARBA00022741"/>
    </source>
</evidence>
<evidence type="ECO:0000256" key="18">
    <source>
        <dbReference type="ARBA" id="ARBA00023326"/>
    </source>
</evidence>
<dbReference type="InterPro" id="IPR055163">
    <property type="entry name" value="ALK/LTK-like_GRD"/>
</dbReference>
<keyword evidence="7" id="KW-0677">Repeat</keyword>
<keyword evidence="15" id="KW-0675">Receptor</keyword>